<comment type="caution">
    <text evidence="2">The sequence shown here is derived from an EMBL/GenBank/DDBJ whole genome shotgun (WGS) entry which is preliminary data.</text>
</comment>
<dbReference type="AlphaFoldDB" id="A0A3A2ZEE0"/>
<evidence type="ECO:0000313" key="3">
    <source>
        <dbReference type="Proteomes" id="UP000266188"/>
    </source>
</evidence>
<reference evidence="3" key="1">
    <citation type="submission" date="2017-02" db="EMBL/GenBank/DDBJ databases">
        <authorList>
            <person name="Tafer H."/>
            <person name="Lopandic K."/>
        </authorList>
    </citation>
    <scope>NUCLEOTIDE SEQUENCE [LARGE SCALE GENOMIC DNA]</scope>
    <source>
        <strain evidence="3">CBS 366.77</strain>
    </source>
</reference>
<evidence type="ECO:0000256" key="1">
    <source>
        <dbReference type="SAM" id="MobiDB-lite"/>
    </source>
</evidence>
<keyword evidence="3" id="KW-1185">Reference proteome</keyword>
<proteinExistence type="predicted"/>
<gene>
    <name evidence="2" type="ORF">PHISCL_06126</name>
</gene>
<accession>A0A3A2ZEE0</accession>
<sequence length="164" mass="17969">MAAPPQPSPQQIAAMQQMQQAMATEAAKRGMTPEEFAKQQREQLAADAAKQGMTPEQYVAQLRMRAINAAQQQQRQGSPQPGQQQGQAQGQAQPTQHQVPVNPGGPPDPKAIAVAKFLRSQDLKPRTCILDGQRKDLFKVKRAIRALESPEYAKACKKNPQLPP</sequence>
<feature type="compositionally biased region" description="Basic and acidic residues" evidence="1">
    <location>
        <begin position="26"/>
        <end position="41"/>
    </location>
</feature>
<evidence type="ECO:0000313" key="2">
    <source>
        <dbReference type="EMBL" id="RJE21522.1"/>
    </source>
</evidence>
<dbReference type="Proteomes" id="UP000266188">
    <property type="component" value="Unassembled WGS sequence"/>
</dbReference>
<feature type="region of interest" description="Disordered" evidence="1">
    <location>
        <begin position="1"/>
        <end position="52"/>
    </location>
</feature>
<organism evidence="2 3">
    <name type="scientific">Aspergillus sclerotialis</name>
    <dbReference type="NCBI Taxonomy" id="2070753"/>
    <lineage>
        <taxon>Eukaryota</taxon>
        <taxon>Fungi</taxon>
        <taxon>Dikarya</taxon>
        <taxon>Ascomycota</taxon>
        <taxon>Pezizomycotina</taxon>
        <taxon>Eurotiomycetes</taxon>
        <taxon>Eurotiomycetidae</taxon>
        <taxon>Eurotiales</taxon>
        <taxon>Aspergillaceae</taxon>
        <taxon>Aspergillus</taxon>
        <taxon>Aspergillus subgen. Polypaecilum</taxon>
    </lineage>
</organism>
<protein>
    <submittedName>
        <fullName evidence="2">Translocation protein, Sec62</fullName>
    </submittedName>
</protein>
<dbReference type="STRING" id="2070753.A0A3A2ZEE0"/>
<feature type="compositionally biased region" description="Low complexity" evidence="1">
    <location>
        <begin position="69"/>
        <end position="100"/>
    </location>
</feature>
<name>A0A3A2ZEE0_9EURO</name>
<feature type="compositionally biased region" description="Low complexity" evidence="1">
    <location>
        <begin position="9"/>
        <end position="25"/>
    </location>
</feature>
<feature type="region of interest" description="Disordered" evidence="1">
    <location>
        <begin position="68"/>
        <end position="111"/>
    </location>
</feature>
<dbReference type="EMBL" id="MVGC01000222">
    <property type="protein sequence ID" value="RJE21522.1"/>
    <property type="molecule type" value="Genomic_DNA"/>
</dbReference>
<dbReference type="OrthoDB" id="200187at2759"/>
<feature type="non-terminal residue" evidence="2">
    <location>
        <position position="164"/>
    </location>
</feature>